<evidence type="ECO:0000256" key="1">
    <source>
        <dbReference type="SAM" id="SignalP"/>
    </source>
</evidence>
<comment type="caution">
    <text evidence="2">The sequence shown here is derived from an EMBL/GenBank/DDBJ whole genome shotgun (WGS) entry which is preliminary data.</text>
</comment>
<feature type="signal peptide" evidence="1">
    <location>
        <begin position="1"/>
        <end position="29"/>
    </location>
</feature>
<dbReference type="Proteomes" id="UP001197114">
    <property type="component" value="Unassembled WGS sequence"/>
</dbReference>
<keyword evidence="1" id="KW-0732">Signal</keyword>
<reference evidence="2 3" key="1">
    <citation type="submission" date="2019-11" db="EMBL/GenBank/DDBJ databases">
        <authorList>
            <person name="Ay H."/>
        </authorList>
    </citation>
    <scope>NUCLEOTIDE SEQUENCE [LARGE SCALE GENOMIC DNA]</scope>
    <source>
        <strain evidence="2 3">BG9H</strain>
    </source>
</reference>
<protein>
    <submittedName>
        <fullName evidence="2">Uncharacterized protein</fullName>
    </submittedName>
</protein>
<proteinExistence type="predicted"/>
<dbReference type="EMBL" id="WMBF01000166">
    <property type="protein sequence ID" value="MBW5423199.1"/>
    <property type="molecule type" value="Genomic_DNA"/>
</dbReference>
<dbReference type="RefSeq" id="WP_219689590.1">
    <property type="nucleotide sequence ID" value="NZ_WMBF01000166.1"/>
</dbReference>
<feature type="chain" id="PRO_5045956916" evidence="1">
    <location>
        <begin position="30"/>
        <end position="67"/>
    </location>
</feature>
<accession>A0ABS6YP39</accession>
<organism evidence="2 3">
    <name type="scientific">Streptomyces anatolicus</name>
    <dbReference type="NCBI Taxonomy" id="2675858"/>
    <lineage>
        <taxon>Bacteria</taxon>
        <taxon>Bacillati</taxon>
        <taxon>Actinomycetota</taxon>
        <taxon>Actinomycetes</taxon>
        <taxon>Kitasatosporales</taxon>
        <taxon>Streptomycetaceae</taxon>
        <taxon>Streptomyces</taxon>
    </lineage>
</organism>
<name>A0ABS6YP39_9ACTN</name>
<sequence length="67" mass="6857">MQRNRRVVSATLLGLLALTLAVGAAPASAAERKPPSPIPVPAIDTLISEGITVEGPLINGVVLPHLL</sequence>
<gene>
    <name evidence="2" type="ORF">GKQ77_16785</name>
</gene>
<evidence type="ECO:0000313" key="2">
    <source>
        <dbReference type="EMBL" id="MBW5423199.1"/>
    </source>
</evidence>
<keyword evidence="3" id="KW-1185">Reference proteome</keyword>
<evidence type="ECO:0000313" key="3">
    <source>
        <dbReference type="Proteomes" id="UP001197114"/>
    </source>
</evidence>